<dbReference type="RefSeq" id="WP_120203353.1">
    <property type="nucleotide sequence ID" value="NZ_CP032514.1"/>
</dbReference>
<evidence type="ECO:0000313" key="2">
    <source>
        <dbReference type="Proteomes" id="UP000273001"/>
    </source>
</evidence>
<dbReference type="Gene3D" id="3.40.50.300">
    <property type="entry name" value="P-loop containing nucleotide triphosphate hydrolases"/>
    <property type="match status" value="1"/>
</dbReference>
<keyword evidence="1" id="KW-0418">Kinase</keyword>
<organism evidence="1 2">
    <name type="scientific">Actinomyces lilanjuaniae</name>
    <dbReference type="NCBI Taxonomy" id="2321394"/>
    <lineage>
        <taxon>Bacteria</taxon>
        <taxon>Bacillati</taxon>
        <taxon>Actinomycetota</taxon>
        <taxon>Actinomycetes</taxon>
        <taxon>Actinomycetales</taxon>
        <taxon>Actinomycetaceae</taxon>
        <taxon>Actinomyces</taxon>
    </lineage>
</organism>
<dbReference type="InterPro" id="IPR027417">
    <property type="entry name" value="P-loop_NTPase"/>
</dbReference>
<dbReference type="Pfam" id="PF13671">
    <property type="entry name" value="AAA_33"/>
    <property type="match status" value="1"/>
</dbReference>
<reference evidence="1 2" key="1">
    <citation type="submission" date="2018-09" db="EMBL/GenBank/DDBJ databases">
        <authorList>
            <person name="Li J."/>
        </authorList>
    </citation>
    <scope>NUCLEOTIDE SEQUENCE [LARGE SCALE GENOMIC DNA]</scope>
    <source>
        <strain evidence="1 2">2129</strain>
    </source>
</reference>
<name>A0ABM6Z184_9ACTO</name>
<keyword evidence="2" id="KW-1185">Reference proteome</keyword>
<gene>
    <name evidence="1" type="ORF">D5R93_01390</name>
</gene>
<dbReference type="SUPFAM" id="SSF52540">
    <property type="entry name" value="P-loop containing nucleoside triphosphate hydrolases"/>
    <property type="match status" value="1"/>
</dbReference>
<keyword evidence="1" id="KW-0808">Transferase</keyword>
<evidence type="ECO:0000313" key="1">
    <source>
        <dbReference type="EMBL" id="AYD89043.1"/>
    </source>
</evidence>
<dbReference type="GO" id="GO:0016301">
    <property type="term" value="F:kinase activity"/>
    <property type="evidence" value="ECO:0007669"/>
    <property type="project" value="UniProtKB-KW"/>
</dbReference>
<dbReference type="EMBL" id="CP032514">
    <property type="protein sequence ID" value="AYD89043.1"/>
    <property type="molecule type" value="Genomic_DNA"/>
</dbReference>
<dbReference type="Proteomes" id="UP000273001">
    <property type="component" value="Chromosome"/>
</dbReference>
<proteinExistence type="predicted"/>
<accession>A0ABM6Z184</accession>
<protein>
    <submittedName>
        <fullName evidence="1">Kinase</fullName>
    </submittedName>
</protein>
<sequence length="218" mass="24367">MSRSEASQAGGTLILVAGPPGTGKSWMARLVLRHLEDHVLAPGERCQQVSLDQVKEGLWDRLGFSGPQEKALLDREALKEYERALGAAMGHSRVVVSDYPFSTRQHDLLSRLCCQHGFTPLTVRLVADTDVLYERQRHRDLETSRHPGHLLTSYRPGQVLFDRTEADALVSREELARRCAERGYSSFTLGQTLEVDVSDLDAVSYPAVLAWVEEQLRG</sequence>